<name>A0A3S4G3Q9_SALER</name>
<sequence>MTYQQAGRIAILKRVVGWVIFIPALLSTLISVLKFMYAHSEKQEGINAVMLDFTHVMIDMMRVNTPFLNVFWYNSPTPNFQGSLNIGFWLIFYPDFCRAGDAGFRRQNEPPVAFFT</sequence>
<dbReference type="AlphaFoldDB" id="A0A3S4G3Q9"/>
<gene>
    <name evidence="2" type="primary">SBOV13191_2</name>
    <name evidence="2" type="ORF">NCTC10047_03386</name>
</gene>
<dbReference type="Pfam" id="PF14002">
    <property type="entry name" value="YniB"/>
    <property type="match status" value="1"/>
</dbReference>
<evidence type="ECO:0008006" key="4">
    <source>
        <dbReference type="Google" id="ProtNLM"/>
    </source>
</evidence>
<accession>A0A3S4G3Q9</accession>
<keyword evidence="1" id="KW-0812">Transmembrane</keyword>
<dbReference type="InterPro" id="IPR025229">
    <property type="entry name" value="YniB-like"/>
</dbReference>
<proteinExistence type="predicted"/>
<protein>
    <recommendedName>
        <fullName evidence="4">Inner membrane protein</fullName>
    </recommendedName>
</protein>
<keyword evidence="1" id="KW-0472">Membrane</keyword>
<feature type="transmembrane region" description="Helical" evidence="1">
    <location>
        <begin position="15"/>
        <end position="37"/>
    </location>
</feature>
<dbReference type="Proteomes" id="UP000275676">
    <property type="component" value="Chromosome"/>
</dbReference>
<evidence type="ECO:0000313" key="3">
    <source>
        <dbReference type="Proteomes" id="UP000275676"/>
    </source>
</evidence>
<keyword evidence="1" id="KW-1133">Transmembrane helix</keyword>
<dbReference type="EMBL" id="LR134156">
    <property type="protein sequence ID" value="VEA77468.1"/>
    <property type="molecule type" value="Genomic_DNA"/>
</dbReference>
<evidence type="ECO:0000313" key="2">
    <source>
        <dbReference type="EMBL" id="VEA77468.1"/>
    </source>
</evidence>
<evidence type="ECO:0000256" key="1">
    <source>
        <dbReference type="SAM" id="Phobius"/>
    </source>
</evidence>
<reference evidence="2 3" key="1">
    <citation type="submission" date="2018-12" db="EMBL/GenBank/DDBJ databases">
        <authorList>
            <consortium name="Pathogen Informatics"/>
        </authorList>
    </citation>
    <scope>NUCLEOTIDE SEQUENCE [LARGE SCALE GENOMIC DNA]</scope>
    <source>
        <strain evidence="2 3">NCTC10047</strain>
    </source>
</reference>
<organism evidence="2 3">
    <name type="scientific">Salmonella enterica subsp. arizonae</name>
    <dbReference type="NCBI Taxonomy" id="59203"/>
    <lineage>
        <taxon>Bacteria</taxon>
        <taxon>Pseudomonadati</taxon>
        <taxon>Pseudomonadota</taxon>
        <taxon>Gammaproteobacteria</taxon>
        <taxon>Enterobacterales</taxon>
        <taxon>Enterobacteriaceae</taxon>
        <taxon>Salmonella</taxon>
    </lineage>
</organism>